<keyword evidence="1" id="KW-0732">Signal</keyword>
<dbReference type="PATRIC" id="fig|361041.3.peg.1549"/>
<dbReference type="InterPro" id="IPR011250">
    <property type="entry name" value="OMP/PagP_B-barrel"/>
</dbReference>
<gene>
    <name evidence="2" type="ORF">VW35_10910</name>
</gene>
<dbReference type="SUPFAM" id="SSF56925">
    <property type="entry name" value="OMPA-like"/>
    <property type="match status" value="1"/>
</dbReference>
<feature type="chain" id="PRO_5002491660" description="Outer membrane protein beta-barrel domain-containing protein" evidence="1">
    <location>
        <begin position="22"/>
        <end position="169"/>
    </location>
</feature>
<sequence length="169" mass="17103">MLRFAVSLACLTLSSVGAAFAGPMPALPDLPPLPSDYAPQGQGGFYAGILTGYVHGAEDGLGLSAVIGNTYPAADLLFGLEAQVLAATSGDLALEGLFRGGYALTDTLSVFAVAGAGYSIKTGTFLSVGASLDADVGGGWLFRADYRYSHDLDGGPAGHKAMAGLLHTF</sequence>
<feature type="signal peptide" evidence="1">
    <location>
        <begin position="1"/>
        <end position="21"/>
    </location>
</feature>
<evidence type="ECO:0000313" key="2">
    <source>
        <dbReference type="EMBL" id="KKB78174.1"/>
    </source>
</evidence>
<reference evidence="2 3" key="1">
    <citation type="submission" date="2015-03" db="EMBL/GenBank/DDBJ databases">
        <authorList>
            <person name="Hassan Y.I."/>
            <person name="Lepp D."/>
            <person name="Zhou T."/>
        </authorList>
    </citation>
    <scope>NUCLEOTIDE SEQUENCE [LARGE SCALE GENOMIC DNA]</scope>
    <source>
        <strain evidence="2 3">GH2-10</strain>
    </source>
</reference>
<name>A0A0F5L7J5_9HYPH</name>
<protein>
    <recommendedName>
        <fullName evidence="4">Outer membrane protein beta-barrel domain-containing protein</fullName>
    </recommendedName>
</protein>
<dbReference type="RefSeq" id="WP_046143109.1">
    <property type="nucleotide sequence ID" value="NZ_LAJG01000022.1"/>
</dbReference>
<dbReference type="EMBL" id="LAJG01000022">
    <property type="protein sequence ID" value="KKB78174.1"/>
    <property type="molecule type" value="Genomic_DNA"/>
</dbReference>
<comment type="caution">
    <text evidence="2">The sequence shown here is derived from an EMBL/GenBank/DDBJ whole genome shotgun (WGS) entry which is preliminary data.</text>
</comment>
<evidence type="ECO:0000313" key="3">
    <source>
        <dbReference type="Proteomes" id="UP000033514"/>
    </source>
</evidence>
<keyword evidence="3" id="KW-1185">Reference proteome</keyword>
<dbReference type="AlphaFoldDB" id="A0A0F5L7J5"/>
<evidence type="ECO:0008006" key="4">
    <source>
        <dbReference type="Google" id="ProtNLM"/>
    </source>
</evidence>
<dbReference type="OrthoDB" id="8222426at2"/>
<dbReference type="Proteomes" id="UP000033514">
    <property type="component" value="Unassembled WGS sequence"/>
</dbReference>
<proteinExistence type="predicted"/>
<evidence type="ECO:0000256" key="1">
    <source>
        <dbReference type="SAM" id="SignalP"/>
    </source>
</evidence>
<accession>A0A0F5L7J5</accession>
<organism evidence="2 3">
    <name type="scientific">Devosia soli</name>
    <dbReference type="NCBI Taxonomy" id="361041"/>
    <lineage>
        <taxon>Bacteria</taxon>
        <taxon>Pseudomonadati</taxon>
        <taxon>Pseudomonadota</taxon>
        <taxon>Alphaproteobacteria</taxon>
        <taxon>Hyphomicrobiales</taxon>
        <taxon>Devosiaceae</taxon>
        <taxon>Devosia</taxon>
    </lineage>
</organism>